<dbReference type="InterPro" id="IPR019776">
    <property type="entry name" value="Flagellar_basal_body_rod_CS"/>
</dbReference>
<evidence type="ECO:0000259" key="4">
    <source>
        <dbReference type="Pfam" id="PF06429"/>
    </source>
</evidence>
<dbReference type="PANTHER" id="PTHR30435:SF19">
    <property type="entry name" value="FLAGELLAR BASAL-BODY ROD PROTEIN FLGG"/>
    <property type="match status" value="1"/>
</dbReference>
<dbReference type="Pfam" id="PF00460">
    <property type="entry name" value="Flg_bb_rod"/>
    <property type="match status" value="1"/>
</dbReference>
<dbReference type="PROSITE" id="PS00588">
    <property type="entry name" value="FLAGELLA_BB_ROD"/>
    <property type="match status" value="1"/>
</dbReference>
<dbReference type="EMBL" id="PTIS01000001">
    <property type="protein sequence ID" value="PPK49523.1"/>
    <property type="molecule type" value="Genomic_DNA"/>
</dbReference>
<dbReference type="PANTHER" id="PTHR30435">
    <property type="entry name" value="FLAGELLAR PROTEIN"/>
    <property type="match status" value="1"/>
</dbReference>
<comment type="similarity">
    <text evidence="1 2">Belongs to the flagella basal body rod proteins family.</text>
</comment>
<dbReference type="SUPFAM" id="SSF117143">
    <property type="entry name" value="Flagellar hook protein flgE"/>
    <property type="match status" value="1"/>
</dbReference>
<dbReference type="InterPro" id="IPR037925">
    <property type="entry name" value="FlgE/F/G-like"/>
</dbReference>
<dbReference type="STRING" id="37659.GCA_000703125_02773"/>
<dbReference type="Proteomes" id="UP000239863">
    <property type="component" value="Unassembled WGS sequence"/>
</dbReference>
<dbReference type="AlphaFoldDB" id="A0A2S6G0V4"/>
<dbReference type="InterPro" id="IPR053967">
    <property type="entry name" value="LlgE_F_G-like_D1"/>
</dbReference>
<accession>A0A2S6G0V4</accession>
<keyword evidence="6" id="KW-0966">Cell projection</keyword>
<organism evidence="6 7">
    <name type="scientific">Clostridium algidicarnis DSM 15099</name>
    <dbReference type="NCBI Taxonomy" id="1121295"/>
    <lineage>
        <taxon>Bacteria</taxon>
        <taxon>Bacillati</taxon>
        <taxon>Bacillota</taxon>
        <taxon>Clostridia</taxon>
        <taxon>Eubacteriales</taxon>
        <taxon>Clostridiaceae</taxon>
        <taxon>Clostridium</taxon>
    </lineage>
</organism>
<evidence type="ECO:0000256" key="2">
    <source>
        <dbReference type="RuleBase" id="RU362116"/>
    </source>
</evidence>
<evidence type="ECO:0000313" key="6">
    <source>
        <dbReference type="EMBL" id="PPK49523.1"/>
    </source>
</evidence>
<dbReference type="InterPro" id="IPR001444">
    <property type="entry name" value="Flag_bb_rod_N"/>
</dbReference>
<dbReference type="Pfam" id="PF22692">
    <property type="entry name" value="LlgE_F_G_D1"/>
    <property type="match status" value="1"/>
</dbReference>
<feature type="domain" description="Flagellar basal-body/hook protein C-terminal" evidence="4">
    <location>
        <begin position="215"/>
        <end position="260"/>
    </location>
</feature>
<protein>
    <submittedName>
        <fullName evidence="6">Flagellar basal-body rod protein FlgG</fullName>
    </submittedName>
</protein>
<keyword evidence="2" id="KW-0975">Bacterial flagellum</keyword>
<dbReference type="OrthoDB" id="9804559at2"/>
<gene>
    <name evidence="6" type="ORF">BD821_101184</name>
</gene>
<dbReference type="NCBIfam" id="TIGR03506">
    <property type="entry name" value="FlgEFG_subfam"/>
    <property type="match status" value="1"/>
</dbReference>
<reference evidence="6 7" key="1">
    <citation type="submission" date="2018-02" db="EMBL/GenBank/DDBJ databases">
        <title>Genomic Encyclopedia of Archaeal and Bacterial Type Strains, Phase II (KMG-II): from individual species to whole genera.</title>
        <authorList>
            <person name="Goeker M."/>
        </authorList>
    </citation>
    <scope>NUCLEOTIDE SEQUENCE [LARGE SCALE GENOMIC DNA]</scope>
    <source>
        <strain evidence="6 7">DSM 15099</strain>
    </source>
</reference>
<dbReference type="InterPro" id="IPR020013">
    <property type="entry name" value="Flagellar_FlgE/F/G"/>
</dbReference>
<evidence type="ECO:0000259" key="5">
    <source>
        <dbReference type="Pfam" id="PF22692"/>
    </source>
</evidence>
<name>A0A2S6G0V4_9CLOT</name>
<dbReference type="RefSeq" id="WP_104408904.1">
    <property type="nucleotide sequence ID" value="NZ_PTIS01000001.1"/>
</dbReference>
<evidence type="ECO:0000313" key="7">
    <source>
        <dbReference type="Proteomes" id="UP000239863"/>
    </source>
</evidence>
<dbReference type="Pfam" id="PF06429">
    <property type="entry name" value="Flg_bbr_C"/>
    <property type="match status" value="1"/>
</dbReference>
<feature type="domain" description="Flagellar hook protein FlgE/F/G-like D1" evidence="5">
    <location>
        <begin position="96"/>
        <end position="166"/>
    </location>
</feature>
<keyword evidence="6" id="KW-0969">Cilium</keyword>
<evidence type="ECO:0000259" key="3">
    <source>
        <dbReference type="Pfam" id="PF00460"/>
    </source>
</evidence>
<feature type="domain" description="Flagellar basal body rod protein N-terminal" evidence="3">
    <location>
        <begin position="9"/>
        <end position="35"/>
    </location>
</feature>
<keyword evidence="6" id="KW-0282">Flagellum</keyword>
<dbReference type="InterPro" id="IPR010930">
    <property type="entry name" value="Flg_bb/hook_C_dom"/>
</dbReference>
<sequence length="263" mass="29262">MLRTLWNSKTAMMANQNKIDSISNNISNSNTDGYKKIDVRFKDLMYETLNRQGYPLTENNNRQVDPYNGGGSRSTEGIRVFTQGNLKQTGINTDLAIDGDGLFRLTRPDGNIVYKRAGSFNIDIARGTLVDDMGSYLNIEYKDGVDLNNVGLESSKLTVNKDGTIYSGSANSRVEIGRIPLYKPVGDEALISVGESYFALAEGAEVVETSDYDLRQGFVEMSNVDMSEEFTQLILTQRAFELNSKSLKTADEMWGLINNLRGR</sequence>
<proteinExistence type="inferred from homology"/>
<dbReference type="GO" id="GO:0071978">
    <property type="term" value="P:bacterial-type flagellum-dependent swarming motility"/>
    <property type="evidence" value="ECO:0007669"/>
    <property type="project" value="TreeGrafter"/>
</dbReference>
<dbReference type="GO" id="GO:0009425">
    <property type="term" value="C:bacterial-type flagellum basal body"/>
    <property type="evidence" value="ECO:0007669"/>
    <property type="project" value="UniProtKB-SubCell"/>
</dbReference>
<comment type="subcellular location">
    <subcellularLocation>
        <location evidence="2">Bacterial flagellum basal body</location>
    </subcellularLocation>
</comment>
<comment type="caution">
    <text evidence="6">The sequence shown here is derived from an EMBL/GenBank/DDBJ whole genome shotgun (WGS) entry which is preliminary data.</text>
</comment>
<evidence type="ECO:0000256" key="1">
    <source>
        <dbReference type="ARBA" id="ARBA00009677"/>
    </source>
</evidence>